<dbReference type="EMBL" id="CVRI01000074">
    <property type="protein sequence ID" value="CRL08114.1"/>
    <property type="molecule type" value="Genomic_DNA"/>
</dbReference>
<dbReference type="AlphaFoldDB" id="A0A1J1J829"/>
<dbReference type="Proteomes" id="UP000183832">
    <property type="component" value="Unassembled WGS sequence"/>
</dbReference>
<gene>
    <name evidence="1" type="ORF">CLUMA_CG021067</name>
</gene>
<sequence length="122" mass="14311">MFFFNPILPFDKYLPIELLGECCLREVKLCCLEGIRTDILEPRRSPPCSDLFSLSKDTFINLGIFARTTAMKQRNCEQNGRIYEIFRKEIICATFQILIYNLIDKYRREIAAVFITKKTSNN</sequence>
<name>A0A1J1J829_9DIPT</name>
<evidence type="ECO:0000313" key="2">
    <source>
        <dbReference type="Proteomes" id="UP000183832"/>
    </source>
</evidence>
<organism evidence="1 2">
    <name type="scientific">Clunio marinus</name>
    <dbReference type="NCBI Taxonomy" id="568069"/>
    <lineage>
        <taxon>Eukaryota</taxon>
        <taxon>Metazoa</taxon>
        <taxon>Ecdysozoa</taxon>
        <taxon>Arthropoda</taxon>
        <taxon>Hexapoda</taxon>
        <taxon>Insecta</taxon>
        <taxon>Pterygota</taxon>
        <taxon>Neoptera</taxon>
        <taxon>Endopterygota</taxon>
        <taxon>Diptera</taxon>
        <taxon>Nematocera</taxon>
        <taxon>Chironomoidea</taxon>
        <taxon>Chironomidae</taxon>
        <taxon>Clunio</taxon>
    </lineage>
</organism>
<evidence type="ECO:0000313" key="1">
    <source>
        <dbReference type="EMBL" id="CRL08114.1"/>
    </source>
</evidence>
<reference evidence="1 2" key="1">
    <citation type="submission" date="2015-04" db="EMBL/GenBank/DDBJ databases">
        <authorList>
            <person name="Syromyatnikov M.Y."/>
            <person name="Popov V.N."/>
        </authorList>
    </citation>
    <scope>NUCLEOTIDE SEQUENCE [LARGE SCALE GENOMIC DNA]</scope>
</reference>
<keyword evidence="2" id="KW-1185">Reference proteome</keyword>
<proteinExistence type="predicted"/>
<accession>A0A1J1J829</accession>
<protein>
    <submittedName>
        <fullName evidence="1">CLUMA_CG021067, isoform A</fullName>
    </submittedName>
</protein>